<name>A0AA46TNI0_9GAMM</name>
<evidence type="ECO:0000256" key="4">
    <source>
        <dbReference type="ARBA" id="ARBA00022692"/>
    </source>
</evidence>
<feature type="transmembrane region" description="Helical" evidence="8">
    <location>
        <begin position="307"/>
        <end position="329"/>
    </location>
</feature>
<comment type="similarity">
    <text evidence="2">Belongs to the CPA3 antiporters (TC 2.A.63) subunit D family.</text>
</comment>
<evidence type="ECO:0000313" key="11">
    <source>
        <dbReference type="Proteomes" id="UP001164935"/>
    </source>
</evidence>
<dbReference type="EMBL" id="CP096973">
    <property type="protein sequence ID" value="UYO73620.1"/>
    <property type="molecule type" value="Genomic_DNA"/>
</dbReference>
<dbReference type="AlphaFoldDB" id="A0AA46TNI0"/>
<dbReference type="RefSeq" id="WP_264017759.1">
    <property type="nucleotide sequence ID" value="NZ_CP096973.1"/>
</dbReference>
<keyword evidence="5 8" id="KW-1133">Transmembrane helix</keyword>
<feature type="transmembrane region" description="Helical" evidence="8">
    <location>
        <begin position="482"/>
        <end position="502"/>
    </location>
</feature>
<keyword evidence="4 7" id="KW-0812">Transmembrane</keyword>
<feature type="domain" description="NADH:quinone oxidoreductase/Mrp antiporter transmembrane" evidence="9">
    <location>
        <begin position="134"/>
        <end position="414"/>
    </location>
</feature>
<feature type="transmembrane region" description="Helical" evidence="8">
    <location>
        <begin position="370"/>
        <end position="389"/>
    </location>
</feature>
<organism evidence="10 11">
    <name type="scientific">Halomonas qinghailakensis</name>
    <dbReference type="NCBI Taxonomy" id="2937790"/>
    <lineage>
        <taxon>Bacteria</taxon>
        <taxon>Pseudomonadati</taxon>
        <taxon>Pseudomonadota</taxon>
        <taxon>Gammaproteobacteria</taxon>
        <taxon>Oceanospirillales</taxon>
        <taxon>Halomonadaceae</taxon>
        <taxon>Halomonas</taxon>
    </lineage>
</organism>
<protein>
    <submittedName>
        <fullName evidence="10">Complex I subunit 5 family protein</fullName>
    </submittedName>
</protein>
<dbReference type="PANTHER" id="PTHR42703">
    <property type="entry name" value="NADH DEHYDROGENASE"/>
    <property type="match status" value="1"/>
</dbReference>
<evidence type="ECO:0000256" key="8">
    <source>
        <dbReference type="SAM" id="Phobius"/>
    </source>
</evidence>
<feature type="transmembrane region" description="Helical" evidence="8">
    <location>
        <begin position="246"/>
        <end position="269"/>
    </location>
</feature>
<gene>
    <name evidence="10" type="ORF">M0220_12105</name>
</gene>
<keyword evidence="3" id="KW-1003">Cell membrane</keyword>
<evidence type="ECO:0000259" key="9">
    <source>
        <dbReference type="Pfam" id="PF00361"/>
    </source>
</evidence>
<dbReference type="InterPro" id="IPR050586">
    <property type="entry name" value="CPA3_Na-H_Antiporter_D"/>
</dbReference>
<dbReference type="Proteomes" id="UP001164935">
    <property type="component" value="Chromosome"/>
</dbReference>
<evidence type="ECO:0000256" key="1">
    <source>
        <dbReference type="ARBA" id="ARBA00004651"/>
    </source>
</evidence>
<evidence type="ECO:0000256" key="5">
    <source>
        <dbReference type="ARBA" id="ARBA00022989"/>
    </source>
</evidence>
<sequence length="594" mass="63969">MITLLLLAALLWPLCVAGTTIWQAYRTPAASRDYFSMLWVSASWPALLLAFSGEVQWSISAWMLGGYWELNALSRPWLAFTALLWSLAAIHARGYFAAEQRKAQAGDQVIQRRCQRLALLWPLTLLGNVLLIIAQDIASFYLGFALMTFAAYALVVHSGSDEARLGARAYLILAVIGEGLILGGFLWVAGTSETLTLKGVREGIAVADHGATMALLLWLGFGVKAGVIGLHVWLPLAHPVAPAPASAVLSGAMIKAGLLAWINVLPLGVNGLSPALLQLGNVMLIAGLAAAFGAALYGVWQRHPKAVLAYSSISQMGMLTAMVAMGLAAPDVWPLLLPGVVLFTAHHALAKGALFLGTSISEHMPRWPQPLLFALIALPGVSLTGALAAGMLSKWGVKSALYDMHHEHLIMLLTWAAIGTSALISVCVWRQWQQRHSGGSNAFQWGAWLAALVAALVTPIWLPLPAGSVEIPPASEWLSLSWPFPVGVMIVVMVVVIGASLLRRVVIQAPPAGDLWWLYSVFSVKGLRVIEALARACEKVKMASVAFSLARERALMRQLNRGLFAEAWMRHHGSGLMMVFAVIVALLLMWEGLR</sequence>
<feature type="transmembrane region" description="Helical" evidence="8">
    <location>
        <begin position="335"/>
        <end position="358"/>
    </location>
</feature>
<feature type="transmembrane region" description="Helical" evidence="8">
    <location>
        <begin position="117"/>
        <end position="134"/>
    </location>
</feature>
<feature type="transmembrane region" description="Helical" evidence="8">
    <location>
        <begin position="275"/>
        <end position="300"/>
    </location>
</feature>
<dbReference type="InterPro" id="IPR001750">
    <property type="entry name" value="ND/Mrp_TM"/>
</dbReference>
<keyword evidence="6 8" id="KW-0472">Membrane</keyword>
<reference evidence="10" key="1">
    <citation type="submission" date="2022-05" db="EMBL/GenBank/DDBJ databases">
        <title>Complete sequence of a novel PHA-producing Halomonas strain.</title>
        <authorList>
            <person name="Zheng Z."/>
        </authorList>
    </citation>
    <scope>NUCLEOTIDE SEQUENCE</scope>
    <source>
        <strain evidence="10">ZZQ-149</strain>
    </source>
</reference>
<dbReference type="Pfam" id="PF00361">
    <property type="entry name" value="Proton_antipo_M"/>
    <property type="match status" value="1"/>
</dbReference>
<evidence type="ECO:0000256" key="2">
    <source>
        <dbReference type="ARBA" id="ARBA00005346"/>
    </source>
</evidence>
<feature type="transmembrane region" description="Helical" evidence="8">
    <location>
        <begin position="169"/>
        <end position="190"/>
    </location>
</feature>
<dbReference type="GO" id="GO:0005886">
    <property type="term" value="C:plasma membrane"/>
    <property type="evidence" value="ECO:0007669"/>
    <property type="project" value="UniProtKB-SubCell"/>
</dbReference>
<evidence type="ECO:0000256" key="6">
    <source>
        <dbReference type="ARBA" id="ARBA00023136"/>
    </source>
</evidence>
<evidence type="ECO:0000313" key="10">
    <source>
        <dbReference type="EMBL" id="UYO73620.1"/>
    </source>
</evidence>
<feature type="transmembrane region" description="Helical" evidence="8">
    <location>
        <begin position="140"/>
        <end position="157"/>
    </location>
</feature>
<feature type="transmembrane region" description="Helical" evidence="8">
    <location>
        <begin position="77"/>
        <end position="96"/>
    </location>
</feature>
<proteinExistence type="inferred from homology"/>
<evidence type="ECO:0000256" key="3">
    <source>
        <dbReference type="ARBA" id="ARBA00022475"/>
    </source>
</evidence>
<feature type="transmembrane region" description="Helical" evidence="8">
    <location>
        <begin position="210"/>
        <end position="234"/>
    </location>
</feature>
<evidence type="ECO:0000256" key="7">
    <source>
        <dbReference type="RuleBase" id="RU000320"/>
    </source>
</evidence>
<feature type="transmembrane region" description="Helical" evidence="8">
    <location>
        <begin position="409"/>
        <end position="430"/>
    </location>
</feature>
<dbReference type="PANTHER" id="PTHR42703:SF1">
    <property type="entry name" value="NA(+)_H(+) ANTIPORTER SUBUNIT D1"/>
    <property type="match status" value="1"/>
</dbReference>
<feature type="transmembrane region" description="Helical" evidence="8">
    <location>
        <begin position="442"/>
        <end position="462"/>
    </location>
</feature>
<feature type="transmembrane region" description="Helical" evidence="8">
    <location>
        <begin position="575"/>
        <end position="593"/>
    </location>
</feature>
<keyword evidence="11" id="KW-1185">Reference proteome</keyword>
<accession>A0AA46TNI0</accession>
<dbReference type="KEGG" id="hqn:M0220_12105"/>
<comment type="subcellular location">
    <subcellularLocation>
        <location evidence="1">Cell membrane</location>
        <topology evidence="1">Multi-pass membrane protein</topology>
    </subcellularLocation>
    <subcellularLocation>
        <location evidence="7">Membrane</location>
        <topology evidence="7">Multi-pass membrane protein</topology>
    </subcellularLocation>
</comment>